<dbReference type="STRING" id="1469647.BC351_16435"/>
<dbReference type="Proteomes" id="UP000190626">
    <property type="component" value="Unassembled WGS sequence"/>
</dbReference>
<name>A0A1V4HQP6_9BACL</name>
<dbReference type="EMBL" id="MBTG01000003">
    <property type="protein sequence ID" value="OPH60785.1"/>
    <property type="molecule type" value="Genomic_DNA"/>
</dbReference>
<evidence type="ECO:0000313" key="2">
    <source>
        <dbReference type="Proteomes" id="UP000190626"/>
    </source>
</evidence>
<comment type="caution">
    <text evidence="1">The sequence shown here is derived from an EMBL/GenBank/DDBJ whole genome shotgun (WGS) entry which is preliminary data.</text>
</comment>
<dbReference type="AlphaFoldDB" id="A0A1V4HQP6"/>
<gene>
    <name evidence="1" type="ORF">BC351_16435</name>
</gene>
<organism evidence="1 2">
    <name type="scientific">Paenibacillus ferrarius</name>
    <dbReference type="NCBI Taxonomy" id="1469647"/>
    <lineage>
        <taxon>Bacteria</taxon>
        <taxon>Bacillati</taxon>
        <taxon>Bacillota</taxon>
        <taxon>Bacilli</taxon>
        <taxon>Bacillales</taxon>
        <taxon>Paenibacillaceae</taxon>
        <taxon>Paenibacillus</taxon>
    </lineage>
</organism>
<protein>
    <submittedName>
        <fullName evidence="1">Uncharacterized protein</fullName>
    </submittedName>
</protein>
<evidence type="ECO:0000313" key="1">
    <source>
        <dbReference type="EMBL" id="OPH60785.1"/>
    </source>
</evidence>
<keyword evidence="2" id="KW-1185">Reference proteome</keyword>
<proteinExistence type="predicted"/>
<accession>A0A1V4HQP6</accession>
<reference evidence="2" key="1">
    <citation type="submission" date="2016-07" db="EMBL/GenBank/DDBJ databases">
        <authorList>
            <person name="Florea S."/>
            <person name="Webb J.S."/>
            <person name="Jaromczyk J."/>
            <person name="Schardl C.L."/>
        </authorList>
    </citation>
    <scope>NUCLEOTIDE SEQUENCE [LARGE SCALE GENOMIC DNA]</scope>
    <source>
        <strain evidence="2">CY1</strain>
    </source>
</reference>
<sequence length="65" mass="7512">MESEGFYKIVEHSNVTLNRINCSSLFLPYLMRARLILGMLGTTIYPDAYAVHIIDPSKDSEEKYR</sequence>